<organism evidence="3 4">
    <name type="scientific">uncultured phage cr44_1</name>
    <dbReference type="NCBI Taxonomy" id="2986405"/>
    <lineage>
        <taxon>Viruses</taxon>
        <taxon>Duplodnaviria</taxon>
        <taxon>Heunggongvirae</taxon>
        <taxon>Uroviricota</taxon>
        <taxon>Caudoviricetes</taxon>
        <taxon>Crassvirales</taxon>
        <taxon>Steigviridae</taxon>
        <taxon>Asinivirinae</taxon>
        <taxon>Kahnovirus</taxon>
        <taxon>Kahnovirus copri</taxon>
    </lineage>
</organism>
<dbReference type="KEGG" id="vg:75691677"/>
<protein>
    <submittedName>
        <fullName evidence="3">Serine protease</fullName>
    </submittedName>
</protein>
<dbReference type="PANTHER" id="PTHR42911">
    <property type="entry name" value="MODULATOR OF FTSH PROTEASE HFLC"/>
    <property type="match status" value="1"/>
</dbReference>
<keyword evidence="4" id="KW-1185">Reference proteome</keyword>
<feature type="domain" description="Band 7" evidence="2">
    <location>
        <begin position="20"/>
        <end position="188"/>
    </location>
</feature>
<evidence type="ECO:0000313" key="4">
    <source>
        <dbReference type="Proteomes" id="UP000827552"/>
    </source>
</evidence>
<dbReference type="RefSeq" id="YP_010359500.1">
    <property type="nucleotide sequence ID" value="NC_062773.1"/>
</dbReference>
<dbReference type="Gene3D" id="3.30.479.30">
    <property type="entry name" value="Band 7 domain"/>
    <property type="match status" value="1"/>
</dbReference>
<dbReference type="Pfam" id="PF01145">
    <property type="entry name" value="Band_7"/>
    <property type="match status" value="1"/>
</dbReference>
<evidence type="ECO:0000313" key="3">
    <source>
        <dbReference type="EMBL" id="QWM89928.1"/>
    </source>
</evidence>
<dbReference type="InterPro" id="IPR036013">
    <property type="entry name" value="Band_7/SPFH_dom_sf"/>
</dbReference>
<dbReference type="InterPro" id="IPR001107">
    <property type="entry name" value="Band_7"/>
</dbReference>
<dbReference type="GO" id="GO:0008233">
    <property type="term" value="F:peptidase activity"/>
    <property type="evidence" value="ECO:0007669"/>
    <property type="project" value="UniProtKB-KW"/>
</dbReference>
<dbReference type="PANTHER" id="PTHR42911:SF1">
    <property type="entry name" value="MODULATOR OF FTSH PROTEASE HFLC"/>
    <property type="match status" value="1"/>
</dbReference>
<dbReference type="Proteomes" id="UP000827552">
    <property type="component" value="Segment"/>
</dbReference>
<evidence type="ECO:0000259" key="2">
    <source>
        <dbReference type="SMART" id="SM00244"/>
    </source>
</evidence>
<keyword evidence="3" id="KW-0378">Hydrolase</keyword>
<accession>A0AAE7RXW1</accession>
<reference evidence="3 4" key="1">
    <citation type="submission" date="2021-04" db="EMBL/GenBank/DDBJ databases">
        <authorList>
            <person name="Shkoporov A.N."/>
            <person name="Stockdale S.R."/>
            <person name="Guerin E."/>
            <person name="Ross R.P."/>
            <person name="Hill C."/>
        </authorList>
    </citation>
    <scope>NUCLEOTIDE SEQUENCE [LARGE SCALE GENOMIC DNA]</scope>
    <source>
        <strain evidence="4">cr44_1</strain>
    </source>
</reference>
<dbReference type="GeneID" id="75691677"/>
<dbReference type="SMART" id="SM00244">
    <property type="entry name" value="PHB"/>
    <property type="match status" value="1"/>
</dbReference>
<dbReference type="GO" id="GO:0006508">
    <property type="term" value="P:proteolysis"/>
    <property type="evidence" value="ECO:0007669"/>
    <property type="project" value="UniProtKB-KW"/>
</dbReference>
<feature type="coiled-coil region" evidence="1">
    <location>
        <begin position="187"/>
        <end position="214"/>
    </location>
</feature>
<dbReference type="EMBL" id="MZ130483">
    <property type="protein sequence ID" value="QWM89928.1"/>
    <property type="molecule type" value="Genomic_DNA"/>
</dbReference>
<sequence length="266" mass="29905">MKSKLILGLLSLFMVFSMTSCMEKVDAGCEGIKVNLYGSDKGVDDASLVTGIVWYNPWTTTVYEYPTYVQTIDYEPFTINAKDGSEFTVDPTVSLKIIDGKSPAVFKKYRKELNEVIRGTLYNYVKDAFRIQLNKFTTDDIVSKRDSIENAIERYLAQALAKENFQLEQLTSGLKYPQTIVESVNAKNKAIQQAMQVENEVKVAEAQAKKLIVAAEAEKKANELRQQALTPAILEKMWIEKWDGTVPTVITGGNTSTFLDLSKIRK</sequence>
<evidence type="ECO:0000256" key="1">
    <source>
        <dbReference type="SAM" id="Coils"/>
    </source>
</evidence>
<dbReference type="PROSITE" id="PS51257">
    <property type="entry name" value="PROKAR_LIPOPROTEIN"/>
    <property type="match status" value="1"/>
</dbReference>
<gene>
    <name evidence="3" type="primary">gp_20472</name>
</gene>
<dbReference type="SUPFAM" id="SSF117892">
    <property type="entry name" value="Band 7/SPFH domain"/>
    <property type="match status" value="1"/>
</dbReference>
<name>A0AAE7RXW1_9CAUD</name>
<keyword evidence="1" id="KW-0175">Coiled coil</keyword>
<proteinExistence type="predicted"/>
<keyword evidence="3" id="KW-0645">Protease</keyword>